<accession>A0A2K1KMH6</accession>
<evidence type="ECO:0000313" key="1">
    <source>
        <dbReference type="EMBL" id="PNR54982.1"/>
    </source>
</evidence>
<proteinExistence type="predicted"/>
<dbReference type="EMBL" id="ABEU02000004">
    <property type="protein sequence ID" value="PNR54982.1"/>
    <property type="molecule type" value="Genomic_DNA"/>
</dbReference>
<dbReference type="EnsemblPlants" id="Pp3c4_7029V3.2">
    <property type="protein sequence ID" value="PAC:32921727.CDS.1"/>
    <property type="gene ID" value="Pp3c4_7029"/>
</dbReference>
<reference evidence="2" key="3">
    <citation type="submission" date="2020-12" db="UniProtKB">
        <authorList>
            <consortium name="EnsemblPlants"/>
        </authorList>
    </citation>
    <scope>IDENTIFICATION</scope>
</reference>
<dbReference type="EnsemblPlants" id="Pp3c4_7029V3.1">
    <property type="protein sequence ID" value="PAC:32921726.CDS.1"/>
    <property type="gene ID" value="Pp3c4_7029"/>
</dbReference>
<dbReference type="AlphaFoldDB" id="A0A2K1KMH6"/>
<dbReference type="Gramene" id="Pp3c4_7029V3.1">
    <property type="protein sequence ID" value="PAC:32921726.CDS.1"/>
    <property type="gene ID" value="Pp3c4_7029"/>
</dbReference>
<protein>
    <submittedName>
        <fullName evidence="1 2">Uncharacterized protein</fullName>
    </submittedName>
</protein>
<sequence length="64" mass="6965">MQVGLSVGCSDIPCRVQCICATHASVSCHGFSLFANPLLCPSSNFSSLNFTTFVKRFTCSWLED</sequence>
<organism evidence="1">
    <name type="scientific">Physcomitrium patens</name>
    <name type="common">Spreading-leaved earth moss</name>
    <name type="synonym">Physcomitrella patens</name>
    <dbReference type="NCBI Taxonomy" id="3218"/>
    <lineage>
        <taxon>Eukaryota</taxon>
        <taxon>Viridiplantae</taxon>
        <taxon>Streptophyta</taxon>
        <taxon>Embryophyta</taxon>
        <taxon>Bryophyta</taxon>
        <taxon>Bryophytina</taxon>
        <taxon>Bryopsida</taxon>
        <taxon>Funariidae</taxon>
        <taxon>Funariales</taxon>
        <taxon>Funariaceae</taxon>
        <taxon>Physcomitrium</taxon>
    </lineage>
</organism>
<dbReference type="Gramene" id="Pp3c4_7029V3.2">
    <property type="protein sequence ID" value="PAC:32921727.CDS.1"/>
    <property type="gene ID" value="Pp3c4_7029"/>
</dbReference>
<dbReference type="Proteomes" id="UP000006727">
    <property type="component" value="Chromosome 4"/>
</dbReference>
<name>A0A2K1KMH6_PHYPA</name>
<evidence type="ECO:0000313" key="3">
    <source>
        <dbReference type="Proteomes" id="UP000006727"/>
    </source>
</evidence>
<keyword evidence="3" id="KW-1185">Reference proteome</keyword>
<gene>
    <name evidence="1" type="ORF">PHYPA_005875</name>
</gene>
<dbReference type="InParanoid" id="A0A2K1KMH6"/>
<reference evidence="1 3" key="2">
    <citation type="journal article" date="2018" name="Plant J.">
        <title>The Physcomitrella patens chromosome-scale assembly reveals moss genome structure and evolution.</title>
        <authorList>
            <person name="Lang D."/>
            <person name="Ullrich K.K."/>
            <person name="Murat F."/>
            <person name="Fuchs J."/>
            <person name="Jenkins J."/>
            <person name="Haas F.B."/>
            <person name="Piednoel M."/>
            <person name="Gundlach H."/>
            <person name="Van Bel M."/>
            <person name="Meyberg R."/>
            <person name="Vives C."/>
            <person name="Morata J."/>
            <person name="Symeonidi A."/>
            <person name="Hiss M."/>
            <person name="Muchero W."/>
            <person name="Kamisugi Y."/>
            <person name="Saleh O."/>
            <person name="Blanc G."/>
            <person name="Decker E.L."/>
            <person name="van Gessel N."/>
            <person name="Grimwood J."/>
            <person name="Hayes R.D."/>
            <person name="Graham S.W."/>
            <person name="Gunter L.E."/>
            <person name="McDaniel S.F."/>
            <person name="Hoernstein S.N.W."/>
            <person name="Larsson A."/>
            <person name="Li F.W."/>
            <person name="Perroud P.F."/>
            <person name="Phillips J."/>
            <person name="Ranjan P."/>
            <person name="Rokshar D.S."/>
            <person name="Rothfels C.J."/>
            <person name="Schneider L."/>
            <person name="Shu S."/>
            <person name="Stevenson D.W."/>
            <person name="Thummler F."/>
            <person name="Tillich M."/>
            <person name="Villarreal Aguilar J.C."/>
            <person name="Widiez T."/>
            <person name="Wong G.K."/>
            <person name="Wymore A."/>
            <person name="Zhang Y."/>
            <person name="Zimmer A.D."/>
            <person name="Quatrano R.S."/>
            <person name="Mayer K.F.X."/>
            <person name="Goodstein D."/>
            <person name="Casacuberta J.M."/>
            <person name="Vandepoele K."/>
            <person name="Reski R."/>
            <person name="Cuming A.C."/>
            <person name="Tuskan G.A."/>
            <person name="Maumus F."/>
            <person name="Salse J."/>
            <person name="Schmutz J."/>
            <person name="Rensing S.A."/>
        </authorList>
    </citation>
    <scope>NUCLEOTIDE SEQUENCE [LARGE SCALE GENOMIC DNA]</scope>
    <source>
        <strain evidence="2 3">cv. Gransden 2004</strain>
    </source>
</reference>
<evidence type="ECO:0000313" key="2">
    <source>
        <dbReference type="EnsemblPlants" id="PAC:32921726.CDS.1"/>
    </source>
</evidence>
<reference evidence="1 3" key="1">
    <citation type="journal article" date="2008" name="Science">
        <title>The Physcomitrella genome reveals evolutionary insights into the conquest of land by plants.</title>
        <authorList>
            <person name="Rensing S."/>
            <person name="Lang D."/>
            <person name="Zimmer A."/>
            <person name="Terry A."/>
            <person name="Salamov A."/>
            <person name="Shapiro H."/>
            <person name="Nishiyama T."/>
            <person name="Perroud P.-F."/>
            <person name="Lindquist E."/>
            <person name="Kamisugi Y."/>
            <person name="Tanahashi T."/>
            <person name="Sakakibara K."/>
            <person name="Fujita T."/>
            <person name="Oishi K."/>
            <person name="Shin-I T."/>
            <person name="Kuroki Y."/>
            <person name="Toyoda A."/>
            <person name="Suzuki Y."/>
            <person name="Hashimoto A."/>
            <person name="Yamaguchi K."/>
            <person name="Sugano A."/>
            <person name="Kohara Y."/>
            <person name="Fujiyama A."/>
            <person name="Anterola A."/>
            <person name="Aoki S."/>
            <person name="Ashton N."/>
            <person name="Barbazuk W.B."/>
            <person name="Barker E."/>
            <person name="Bennetzen J."/>
            <person name="Bezanilla M."/>
            <person name="Blankenship R."/>
            <person name="Cho S.H."/>
            <person name="Dutcher S."/>
            <person name="Estelle M."/>
            <person name="Fawcett J.A."/>
            <person name="Gundlach H."/>
            <person name="Hanada K."/>
            <person name="Heyl A."/>
            <person name="Hicks K.A."/>
            <person name="Hugh J."/>
            <person name="Lohr M."/>
            <person name="Mayer K."/>
            <person name="Melkozernov A."/>
            <person name="Murata T."/>
            <person name="Nelson D."/>
            <person name="Pils B."/>
            <person name="Prigge M."/>
            <person name="Reiss B."/>
            <person name="Renner T."/>
            <person name="Rombauts S."/>
            <person name="Rushton P."/>
            <person name="Sanderfoot A."/>
            <person name="Schween G."/>
            <person name="Shiu S.-H."/>
            <person name="Stueber K."/>
            <person name="Theodoulou F.L."/>
            <person name="Tu H."/>
            <person name="Van de Peer Y."/>
            <person name="Verrier P.J."/>
            <person name="Waters E."/>
            <person name="Wood A."/>
            <person name="Yang L."/>
            <person name="Cove D."/>
            <person name="Cuming A."/>
            <person name="Hasebe M."/>
            <person name="Lucas S."/>
            <person name="Mishler D.B."/>
            <person name="Reski R."/>
            <person name="Grigoriev I."/>
            <person name="Quatrano R.S."/>
            <person name="Boore J.L."/>
        </authorList>
    </citation>
    <scope>NUCLEOTIDE SEQUENCE [LARGE SCALE GENOMIC DNA]</scope>
    <source>
        <strain evidence="2 3">cv. Gransden 2004</strain>
    </source>
</reference>